<keyword evidence="3" id="KW-1185">Reference proteome</keyword>
<reference evidence="2 3" key="1">
    <citation type="journal article" date="2014" name="BMC Genomics">
        <title>Genome sequencing of four Aureobasidium pullulans varieties: biotechnological potential, stress tolerance, and description of new species.</title>
        <authorList>
            <person name="Gostin Ar C."/>
            <person name="Ohm R.A."/>
            <person name="Kogej T."/>
            <person name="Sonjak S."/>
            <person name="Turk M."/>
            <person name="Zajc J."/>
            <person name="Zalar P."/>
            <person name="Grube M."/>
            <person name="Sun H."/>
            <person name="Han J."/>
            <person name="Sharma A."/>
            <person name="Chiniquy J."/>
            <person name="Ngan C.Y."/>
            <person name="Lipzen A."/>
            <person name="Barry K."/>
            <person name="Grigoriev I.V."/>
            <person name="Gunde-Cimerman N."/>
        </authorList>
    </citation>
    <scope>NUCLEOTIDE SEQUENCE [LARGE SCALE GENOMIC DNA]</scope>
    <source>
        <strain evidence="2 3">CBS 147.97</strain>
    </source>
</reference>
<dbReference type="AlphaFoldDB" id="A0A074WFV5"/>
<evidence type="ECO:0000256" key="1">
    <source>
        <dbReference type="SAM" id="MobiDB-lite"/>
    </source>
</evidence>
<protein>
    <submittedName>
        <fullName evidence="2">Uncharacterized protein</fullName>
    </submittedName>
</protein>
<gene>
    <name evidence="2" type="ORF">M436DRAFT_82884</name>
</gene>
<evidence type="ECO:0000313" key="3">
    <source>
        <dbReference type="Proteomes" id="UP000027730"/>
    </source>
</evidence>
<sequence>MGDSGGQEVVDESPGQIDAPPRRETAPSPTTTAQDADYAVWYENGTLRTNAPAHLLTVSWTSLLTAFTNTRTYLTGLNPQWPSLTHPTNCVRGVVAKQSTPWTVDSPGEFCCKRCFNTQRVCLRYNKKSERLEALPLPEEVRGEEFGLGWFVAEEGNMSNKGVFKGLWK</sequence>
<dbReference type="Proteomes" id="UP000027730">
    <property type="component" value="Unassembled WGS sequence"/>
</dbReference>
<dbReference type="HOGENOM" id="CLU_1578191_0_0_1"/>
<dbReference type="OrthoDB" id="3921875at2759"/>
<name>A0A074WFV5_9PEZI</name>
<dbReference type="RefSeq" id="XP_013426380.1">
    <property type="nucleotide sequence ID" value="XM_013570926.1"/>
</dbReference>
<evidence type="ECO:0000313" key="2">
    <source>
        <dbReference type="EMBL" id="KEQ71970.1"/>
    </source>
</evidence>
<proteinExistence type="predicted"/>
<organism evidence="2 3">
    <name type="scientific">Aureobasidium namibiae CBS 147.97</name>
    <dbReference type="NCBI Taxonomy" id="1043004"/>
    <lineage>
        <taxon>Eukaryota</taxon>
        <taxon>Fungi</taxon>
        <taxon>Dikarya</taxon>
        <taxon>Ascomycota</taxon>
        <taxon>Pezizomycotina</taxon>
        <taxon>Dothideomycetes</taxon>
        <taxon>Dothideomycetidae</taxon>
        <taxon>Dothideales</taxon>
        <taxon>Saccotheciaceae</taxon>
        <taxon>Aureobasidium</taxon>
    </lineage>
</organism>
<dbReference type="GeneID" id="25417074"/>
<dbReference type="EMBL" id="KL584712">
    <property type="protein sequence ID" value="KEQ71970.1"/>
    <property type="molecule type" value="Genomic_DNA"/>
</dbReference>
<accession>A0A074WFV5</accession>
<feature type="region of interest" description="Disordered" evidence="1">
    <location>
        <begin position="1"/>
        <end position="34"/>
    </location>
</feature>